<accession>A0AAV0X4S1</accession>
<dbReference type="Proteomes" id="UP001160148">
    <property type="component" value="Unassembled WGS sequence"/>
</dbReference>
<dbReference type="EMBL" id="CARXXK010000003">
    <property type="protein sequence ID" value="CAI6363233.1"/>
    <property type="molecule type" value="Genomic_DNA"/>
</dbReference>
<keyword evidence="2" id="KW-1185">Reference proteome</keyword>
<evidence type="ECO:0000313" key="1">
    <source>
        <dbReference type="EMBL" id="CAI6363233.1"/>
    </source>
</evidence>
<evidence type="ECO:0000313" key="2">
    <source>
        <dbReference type="Proteomes" id="UP001160148"/>
    </source>
</evidence>
<name>A0AAV0X4S1_9HEMI</name>
<sequence length="120" mass="13199">MRYSGLYLATHNSVVARIRNAAANKCEVLAENQVCGSNGLRPDLVIRKNNRVFIINVTIPFDNHIAALDSAARERTKRYKALSEELSSIHGSDSEVLPFVHWALGTPKMMNYSGTSAAPV</sequence>
<dbReference type="AlphaFoldDB" id="A0AAV0X4S1"/>
<reference evidence="1 2" key="1">
    <citation type="submission" date="2023-01" db="EMBL/GenBank/DDBJ databases">
        <authorList>
            <person name="Whitehead M."/>
        </authorList>
    </citation>
    <scope>NUCLEOTIDE SEQUENCE [LARGE SCALE GENOMIC DNA]</scope>
</reference>
<comment type="caution">
    <text evidence="1">The sequence shown here is derived from an EMBL/GenBank/DDBJ whole genome shotgun (WGS) entry which is preliminary data.</text>
</comment>
<protein>
    <submittedName>
        <fullName evidence="1">Uncharacterized protein</fullName>
    </submittedName>
</protein>
<gene>
    <name evidence="1" type="ORF">MEUPH1_LOCUS18211</name>
</gene>
<proteinExistence type="predicted"/>
<organism evidence="1 2">
    <name type="scientific">Macrosiphum euphorbiae</name>
    <name type="common">potato aphid</name>
    <dbReference type="NCBI Taxonomy" id="13131"/>
    <lineage>
        <taxon>Eukaryota</taxon>
        <taxon>Metazoa</taxon>
        <taxon>Ecdysozoa</taxon>
        <taxon>Arthropoda</taxon>
        <taxon>Hexapoda</taxon>
        <taxon>Insecta</taxon>
        <taxon>Pterygota</taxon>
        <taxon>Neoptera</taxon>
        <taxon>Paraneoptera</taxon>
        <taxon>Hemiptera</taxon>
        <taxon>Sternorrhyncha</taxon>
        <taxon>Aphidomorpha</taxon>
        <taxon>Aphidoidea</taxon>
        <taxon>Aphididae</taxon>
        <taxon>Macrosiphini</taxon>
        <taxon>Macrosiphum</taxon>
    </lineage>
</organism>